<reference evidence="4" key="2">
    <citation type="journal article" date="2023" name="IMA Fungus">
        <title>Comparative genomic study of the Penicillium genus elucidates a diverse pangenome and 15 lateral gene transfer events.</title>
        <authorList>
            <person name="Petersen C."/>
            <person name="Sorensen T."/>
            <person name="Nielsen M.R."/>
            <person name="Sondergaard T.E."/>
            <person name="Sorensen J.L."/>
            <person name="Fitzpatrick D.A."/>
            <person name="Frisvad J.C."/>
            <person name="Nielsen K.L."/>
        </authorList>
    </citation>
    <scope>NUCLEOTIDE SEQUENCE</scope>
    <source>
        <strain evidence="4">IBT 21472</strain>
    </source>
</reference>
<name>A0A9W9U161_9EURO</name>
<evidence type="ECO:0000256" key="3">
    <source>
        <dbReference type="ARBA" id="ARBA00023128"/>
    </source>
</evidence>
<organism evidence="4 5">
    <name type="scientific">Penicillium atrosanguineum</name>
    <dbReference type="NCBI Taxonomy" id="1132637"/>
    <lineage>
        <taxon>Eukaryota</taxon>
        <taxon>Fungi</taxon>
        <taxon>Dikarya</taxon>
        <taxon>Ascomycota</taxon>
        <taxon>Pezizomycotina</taxon>
        <taxon>Eurotiomycetes</taxon>
        <taxon>Eurotiomycetidae</taxon>
        <taxon>Eurotiales</taxon>
        <taxon>Aspergillaceae</taxon>
        <taxon>Penicillium</taxon>
    </lineage>
</organism>
<dbReference type="PANTHER" id="PTHR28554:SF1">
    <property type="entry name" value="LARGE RIBOSOMAL SUBUNIT PROTEIN ML45"/>
    <property type="match status" value="1"/>
</dbReference>
<sequence>MASSLRLPVGSFASSTRPTTMISQYGPVSQIRSFSQVPQRLAGIRSQNFNAKGQAQPSLKSRHRDAMQSAQMPPEAPWLPGTFVRPLWRNTPSVFTHPKEAWRVQFTWAKSKFMDFGSLVIYRWQLKLTDTLLWGKRRQIVRQLHEDMYTAFASGDKNALKALCVPSFAEKLIAQIDSRPAGQKITWTLNSWLRRPDTLFRGIRILSDRATQFPDVPSAGARQIVFCITSRQTMSKSRRVGFGKATKFVEEPKKVQDCREYITIQQITFRGKPGGWRIWGHAKPTTFEDIETDPYFRPTTSLKERLNGIMSQAGLK</sequence>
<gene>
    <name evidence="4" type="ORF">N7476_010977</name>
</gene>
<dbReference type="PANTHER" id="PTHR28554">
    <property type="entry name" value="39S RIBOSOMAL PROTEIN L45, MITOCHONDRIAL"/>
    <property type="match status" value="1"/>
</dbReference>
<dbReference type="AlphaFoldDB" id="A0A9W9U161"/>
<keyword evidence="3" id="KW-0496">Mitochondrion</keyword>
<dbReference type="OrthoDB" id="19619at2759"/>
<dbReference type="Proteomes" id="UP001147746">
    <property type="component" value="Unassembled WGS sequence"/>
</dbReference>
<comment type="subcellular location">
    <subcellularLocation>
        <location evidence="1">Mitochondrion</location>
    </subcellularLocation>
</comment>
<evidence type="ECO:0008006" key="6">
    <source>
        <dbReference type="Google" id="ProtNLM"/>
    </source>
</evidence>
<keyword evidence="2" id="KW-0809">Transit peptide</keyword>
<dbReference type="GO" id="GO:0005739">
    <property type="term" value="C:mitochondrion"/>
    <property type="evidence" value="ECO:0007669"/>
    <property type="project" value="UniProtKB-SubCell"/>
</dbReference>
<proteinExistence type="predicted"/>
<evidence type="ECO:0000313" key="5">
    <source>
        <dbReference type="Proteomes" id="UP001147746"/>
    </source>
</evidence>
<keyword evidence="5" id="KW-1185">Reference proteome</keyword>
<dbReference type="InterPro" id="IPR051975">
    <property type="entry name" value="mtLSU_mL45"/>
</dbReference>
<comment type="caution">
    <text evidence="4">The sequence shown here is derived from an EMBL/GenBank/DDBJ whole genome shotgun (WGS) entry which is preliminary data.</text>
</comment>
<dbReference type="Gene3D" id="3.10.450.240">
    <property type="match status" value="1"/>
</dbReference>
<evidence type="ECO:0000313" key="4">
    <source>
        <dbReference type="EMBL" id="KAJ5299420.1"/>
    </source>
</evidence>
<evidence type="ECO:0000256" key="1">
    <source>
        <dbReference type="ARBA" id="ARBA00004173"/>
    </source>
</evidence>
<reference evidence="4" key="1">
    <citation type="submission" date="2022-12" db="EMBL/GenBank/DDBJ databases">
        <authorList>
            <person name="Petersen C."/>
        </authorList>
    </citation>
    <scope>NUCLEOTIDE SEQUENCE</scope>
    <source>
        <strain evidence="4">IBT 21472</strain>
    </source>
</reference>
<dbReference type="EMBL" id="JAPZBO010000010">
    <property type="protein sequence ID" value="KAJ5299420.1"/>
    <property type="molecule type" value="Genomic_DNA"/>
</dbReference>
<protein>
    <recommendedName>
        <fullName evidence="6">Tim44-like domain-containing protein</fullName>
    </recommendedName>
</protein>
<evidence type="ECO:0000256" key="2">
    <source>
        <dbReference type="ARBA" id="ARBA00022946"/>
    </source>
</evidence>
<accession>A0A9W9U161</accession>